<evidence type="ECO:0000256" key="2">
    <source>
        <dbReference type="ARBA" id="ARBA00012438"/>
    </source>
</evidence>
<keyword evidence="4" id="KW-0812">Transmembrane</keyword>
<dbReference type="PANTHER" id="PTHR43547:SF2">
    <property type="entry name" value="HYBRID SIGNAL TRANSDUCTION HISTIDINE KINASE C"/>
    <property type="match status" value="1"/>
</dbReference>
<dbReference type="Pfam" id="PF07494">
    <property type="entry name" value="Reg_prop"/>
    <property type="match status" value="3"/>
</dbReference>
<dbReference type="Gene3D" id="2.130.10.10">
    <property type="entry name" value="YVTN repeat-like/Quinoprotein amine dehydrogenase"/>
    <property type="match status" value="2"/>
</dbReference>
<dbReference type="GO" id="GO:0000155">
    <property type="term" value="F:phosphorelay sensor kinase activity"/>
    <property type="evidence" value="ECO:0007669"/>
    <property type="project" value="InterPro"/>
</dbReference>
<dbReference type="CDD" id="cd00082">
    <property type="entry name" value="HisKA"/>
    <property type="match status" value="1"/>
</dbReference>
<feature type="domain" description="Signal transduction histidine kinase dimerisation/phosphoacceptor" evidence="5">
    <location>
        <begin position="720"/>
        <end position="786"/>
    </location>
</feature>
<keyword evidence="6" id="KW-0418">Kinase</keyword>
<dbReference type="InterPro" id="IPR013783">
    <property type="entry name" value="Ig-like_fold"/>
</dbReference>
<dbReference type="EC" id="2.7.13.3" evidence="2"/>
<dbReference type="SMART" id="SM00388">
    <property type="entry name" value="HisKA"/>
    <property type="match status" value="1"/>
</dbReference>
<dbReference type="Gene3D" id="1.10.287.130">
    <property type="match status" value="1"/>
</dbReference>
<dbReference type="SUPFAM" id="SSF47384">
    <property type="entry name" value="Homodimeric domain of signal transducing histidine kinase"/>
    <property type="match status" value="1"/>
</dbReference>
<feature type="non-terminal residue" evidence="6">
    <location>
        <position position="788"/>
    </location>
</feature>
<dbReference type="EMBL" id="QFOI01000508">
    <property type="protein sequence ID" value="PZP41536.1"/>
    <property type="molecule type" value="Genomic_DNA"/>
</dbReference>
<keyword evidence="6" id="KW-0808">Transferase</keyword>
<comment type="catalytic activity">
    <reaction evidence="1">
        <text>ATP + protein L-histidine = ADP + protein N-phospho-L-histidine.</text>
        <dbReference type="EC" id="2.7.13.3"/>
    </reaction>
</comment>
<name>A0A2W5G7R6_9SPHI</name>
<feature type="transmembrane region" description="Helical" evidence="4">
    <location>
        <begin position="674"/>
        <end position="694"/>
    </location>
</feature>
<dbReference type="Pfam" id="PF00512">
    <property type="entry name" value="HisKA"/>
    <property type="match status" value="1"/>
</dbReference>
<comment type="caution">
    <text evidence="6">The sequence shown here is derived from an EMBL/GenBank/DDBJ whole genome shotgun (WGS) entry which is preliminary data.</text>
</comment>
<evidence type="ECO:0000256" key="3">
    <source>
        <dbReference type="ARBA" id="ARBA00022553"/>
    </source>
</evidence>
<evidence type="ECO:0000256" key="4">
    <source>
        <dbReference type="SAM" id="Phobius"/>
    </source>
</evidence>
<proteinExistence type="predicted"/>
<evidence type="ECO:0000259" key="5">
    <source>
        <dbReference type="SMART" id="SM00388"/>
    </source>
</evidence>
<dbReference type="PANTHER" id="PTHR43547">
    <property type="entry name" value="TWO-COMPONENT HISTIDINE KINASE"/>
    <property type="match status" value="1"/>
</dbReference>
<dbReference type="InterPro" id="IPR036097">
    <property type="entry name" value="HisK_dim/P_sf"/>
</dbReference>
<keyword evidence="4" id="KW-1133">Transmembrane helix</keyword>
<keyword evidence="4" id="KW-0472">Membrane</keyword>
<reference evidence="6 7" key="1">
    <citation type="submission" date="2017-11" db="EMBL/GenBank/DDBJ databases">
        <title>Infants hospitalized years apart are colonized by the same room-sourced microbial strains.</title>
        <authorList>
            <person name="Brooks B."/>
            <person name="Olm M.R."/>
            <person name="Firek B.A."/>
            <person name="Baker R."/>
            <person name="Thomas B.C."/>
            <person name="Morowitz M.J."/>
            <person name="Banfield J.F."/>
        </authorList>
    </citation>
    <scope>NUCLEOTIDE SEQUENCE [LARGE SCALE GENOMIC DNA]</scope>
    <source>
        <strain evidence="6">S2_009_000_R2_76</strain>
    </source>
</reference>
<organism evidence="6 7">
    <name type="scientific">Pseudopedobacter saltans</name>
    <dbReference type="NCBI Taxonomy" id="151895"/>
    <lineage>
        <taxon>Bacteria</taxon>
        <taxon>Pseudomonadati</taxon>
        <taxon>Bacteroidota</taxon>
        <taxon>Sphingobacteriia</taxon>
        <taxon>Sphingobacteriales</taxon>
        <taxon>Sphingobacteriaceae</taxon>
        <taxon>Pseudopedobacter</taxon>
    </lineage>
</organism>
<dbReference type="InterPro" id="IPR003661">
    <property type="entry name" value="HisK_dim/P_dom"/>
</dbReference>
<protein>
    <recommendedName>
        <fullName evidence="2">histidine kinase</fullName>
        <ecNumber evidence="2">2.7.13.3</ecNumber>
    </recommendedName>
</protein>
<feature type="non-terminal residue" evidence="6">
    <location>
        <position position="1"/>
    </location>
</feature>
<dbReference type="InterPro" id="IPR011123">
    <property type="entry name" value="Y_Y_Y"/>
</dbReference>
<evidence type="ECO:0000313" key="7">
    <source>
        <dbReference type="Proteomes" id="UP000249645"/>
    </source>
</evidence>
<dbReference type="SUPFAM" id="SSF63829">
    <property type="entry name" value="Calcium-dependent phosphotriesterase"/>
    <property type="match status" value="3"/>
</dbReference>
<gene>
    <name evidence="6" type="ORF">DI598_18105</name>
</gene>
<accession>A0A2W5G7R6</accession>
<dbReference type="Gene3D" id="2.60.40.10">
    <property type="entry name" value="Immunoglobulins"/>
    <property type="match status" value="1"/>
</dbReference>
<dbReference type="InterPro" id="IPR015943">
    <property type="entry name" value="WD40/YVTN_repeat-like_dom_sf"/>
</dbReference>
<dbReference type="Proteomes" id="UP000249645">
    <property type="component" value="Unassembled WGS sequence"/>
</dbReference>
<evidence type="ECO:0000256" key="1">
    <source>
        <dbReference type="ARBA" id="ARBA00000085"/>
    </source>
</evidence>
<sequence>VGTRIGIFRYYPIKEKFRLVCGTEGEVTSIHKDATGMLWFISANTLTRFSETQNEKTRFTLKETSPTCICSTPKGEMYIGTSDGLIAEYKGGSFVYFNLFKNSKESAPKWIERLYPTTNNKIMVGLANYGIKSFDCIKKSYEDVIIDEKNTKGIYARDFLQVSNGKIWIATESGIFVHDNANGTNTKVSNEKGNGYSLSDNAVYTLCLDKEGGIWAGTYSGGINYFNPKYSLFTKYFPQSSSKNRISGNVVREICPDKFGNIWIGTEDAGLNKLELKNNSITTFSSSIKEYAVSYPNIHGLLAIGKKLLIGTFEHGLDIMDIPSGVIEKHFPNSGSKNKLRSQFIVTLFQSKDSTIYVGTRSGLYNFSLETGEFTSICPLLQNSFIHTLTEDVNGKIWIGTMGNGLFTYNPKNKTIFSLSKNLSSLKNPGTQWITTVFQSKDRSVWIGTEGCGLIKQNSNNSLESYSINEDFPGATIYKILEDDLQNLWITTSGGLVHFNPKEKKILGIYTTSNGLLSNQFNYNSGYKGNNGTMYFGSVKGMVSFNPKEVQNDNFVPPIYISGITTGRTKIQLSPSQKAFPFDPNVKLNSEESTFSIEFAALSFVSPEMMHYRYRMKGLNDKWIYTSLPKAFFTSLPKGTYEFEVEVASENGKWIGNVSHLNVKVFPPFWQSNFAYTIYVLLMLTLIFFIIRSYRTVKLERIRRIAEHENFEREKESYHNKLSFLTSIAHEIRTPLTLIKAPLEKILKQVDELPNIQKYLFTMQRNTDRMITLSEELLDFRKTEIEAY</sequence>
<dbReference type="Pfam" id="PF07495">
    <property type="entry name" value="Y_Y_Y"/>
    <property type="match status" value="1"/>
</dbReference>
<keyword evidence="3" id="KW-0597">Phosphoprotein</keyword>
<dbReference type="AlphaFoldDB" id="A0A2W5G7R6"/>
<evidence type="ECO:0000313" key="6">
    <source>
        <dbReference type="EMBL" id="PZP41536.1"/>
    </source>
</evidence>
<dbReference type="InterPro" id="IPR011110">
    <property type="entry name" value="Reg_prop"/>
</dbReference>